<dbReference type="WBParaSite" id="TCLT_0000758401-mRNA-1">
    <property type="protein sequence ID" value="TCLT_0000758401-mRNA-1"/>
    <property type="gene ID" value="TCLT_0000758401"/>
</dbReference>
<reference evidence="5" key="1">
    <citation type="submission" date="2017-02" db="UniProtKB">
        <authorList>
            <consortium name="WormBaseParasite"/>
        </authorList>
    </citation>
    <scope>IDENTIFICATION</scope>
</reference>
<protein>
    <submittedName>
        <fullName evidence="5">MSP domain-containing protein</fullName>
    </submittedName>
</protein>
<dbReference type="SUPFAM" id="SSF49354">
    <property type="entry name" value="PapD-like"/>
    <property type="match status" value="1"/>
</dbReference>
<feature type="coiled-coil region" evidence="1">
    <location>
        <begin position="187"/>
        <end position="228"/>
    </location>
</feature>
<accession>A0A0N5D3R8</accession>
<keyword evidence="4" id="KW-1185">Reference proteome</keyword>
<evidence type="ECO:0000313" key="4">
    <source>
        <dbReference type="Proteomes" id="UP000276776"/>
    </source>
</evidence>
<proteinExistence type="predicted"/>
<reference evidence="3 4" key="2">
    <citation type="submission" date="2018-11" db="EMBL/GenBank/DDBJ databases">
        <authorList>
            <consortium name="Pathogen Informatics"/>
        </authorList>
    </citation>
    <scope>NUCLEOTIDE SEQUENCE [LARGE SCALE GENOMIC DNA]</scope>
</reference>
<gene>
    <name evidence="3" type="ORF">TCLT_LOCUS7573</name>
</gene>
<dbReference type="EMBL" id="UYYF01004523">
    <property type="protein sequence ID" value="VDN05044.1"/>
    <property type="molecule type" value="Genomic_DNA"/>
</dbReference>
<keyword evidence="1" id="KW-0175">Coiled coil</keyword>
<feature type="compositionally biased region" description="Gly residues" evidence="2">
    <location>
        <begin position="359"/>
        <end position="368"/>
    </location>
</feature>
<dbReference type="OrthoDB" id="5868724at2759"/>
<sequence>MSYLQCTPATIQVPATGGITTHILEAVGTERLAFKVSPPLGFVKPGIKKELQLQRMPGKPGKTKLVVEYIASPSGYDPRKPFVQGADIGTLVIRVRAYTDKKIPDKAPLVAGKIVTKAGQNFAPSPDVNDAKLEAEIEALFKDKEKAAQLLKVLSKEKTTKDDSGSSSGEDEAIQIIMPNMLKNLNLDVMQKNNDELKKLLEMVVSENKRLEDVIAQMMKEITFLREALLSTVMKLASASSETKSTDAAKTTPTGSPASKSPVDSSTGTDAAVQEYISTMMAEGGPTGGIKTASPVPSGSGTTDVGSRGTLQEFSLYCPAGRAGIQSGYAIGVPGTNVKRTKEFIFGSTADQLSPKQGGSSGSTGSGSGLPKKSVYL</sequence>
<feature type="region of interest" description="Disordered" evidence="2">
    <location>
        <begin position="285"/>
        <end position="306"/>
    </location>
</feature>
<evidence type="ECO:0000313" key="3">
    <source>
        <dbReference type="EMBL" id="VDN05044.1"/>
    </source>
</evidence>
<feature type="region of interest" description="Disordered" evidence="2">
    <location>
        <begin position="240"/>
        <end position="269"/>
    </location>
</feature>
<organism evidence="5">
    <name type="scientific">Thelazia callipaeda</name>
    <name type="common">Oriental eyeworm</name>
    <name type="synonym">Parasitic nematode</name>
    <dbReference type="NCBI Taxonomy" id="103827"/>
    <lineage>
        <taxon>Eukaryota</taxon>
        <taxon>Metazoa</taxon>
        <taxon>Ecdysozoa</taxon>
        <taxon>Nematoda</taxon>
        <taxon>Chromadorea</taxon>
        <taxon>Rhabditida</taxon>
        <taxon>Spirurina</taxon>
        <taxon>Spiruromorpha</taxon>
        <taxon>Thelazioidea</taxon>
        <taxon>Thelaziidae</taxon>
        <taxon>Thelazia</taxon>
    </lineage>
</organism>
<feature type="region of interest" description="Disordered" evidence="2">
    <location>
        <begin position="349"/>
        <end position="377"/>
    </location>
</feature>
<dbReference type="InterPro" id="IPR008962">
    <property type="entry name" value="PapD-like_sf"/>
</dbReference>
<dbReference type="Gene3D" id="2.60.40.10">
    <property type="entry name" value="Immunoglobulins"/>
    <property type="match status" value="1"/>
</dbReference>
<evidence type="ECO:0000256" key="1">
    <source>
        <dbReference type="SAM" id="Coils"/>
    </source>
</evidence>
<name>A0A0N5D3R8_THECL</name>
<dbReference type="InterPro" id="IPR013783">
    <property type="entry name" value="Ig-like_fold"/>
</dbReference>
<feature type="compositionally biased region" description="Polar residues" evidence="2">
    <location>
        <begin position="295"/>
        <end position="306"/>
    </location>
</feature>
<evidence type="ECO:0000256" key="2">
    <source>
        <dbReference type="SAM" id="MobiDB-lite"/>
    </source>
</evidence>
<dbReference type="AlphaFoldDB" id="A0A0N5D3R8"/>
<dbReference type="Proteomes" id="UP000276776">
    <property type="component" value="Unassembled WGS sequence"/>
</dbReference>
<evidence type="ECO:0000313" key="5">
    <source>
        <dbReference type="WBParaSite" id="TCLT_0000758401-mRNA-1"/>
    </source>
</evidence>